<dbReference type="KEGG" id="cpro:CPRO_10480"/>
<evidence type="ECO:0000256" key="10">
    <source>
        <dbReference type="ARBA" id="ARBA00023157"/>
    </source>
</evidence>
<feature type="active site" description="Proton acceptor" evidence="13">
    <location>
        <position position="443"/>
    </location>
</feature>
<dbReference type="AlphaFoldDB" id="A0A0X1U6S7"/>
<gene>
    <name evidence="19" type="primary">lpd_1</name>
    <name evidence="19" type="ORF">CPRO_10480</name>
    <name evidence="20" type="ORF">SAMN02745151_02181</name>
</gene>
<dbReference type="InterPro" id="IPR006258">
    <property type="entry name" value="Lipoamide_DH"/>
</dbReference>
<evidence type="ECO:0000256" key="3">
    <source>
        <dbReference type="ARBA" id="ARBA00012608"/>
    </source>
</evidence>
<evidence type="ECO:0000313" key="22">
    <source>
        <dbReference type="Proteomes" id="UP000184204"/>
    </source>
</evidence>
<keyword evidence="6 16" id="KW-0285">Flavoprotein</keyword>
<dbReference type="GO" id="GO:0050660">
    <property type="term" value="F:flavin adenine dinucleotide binding"/>
    <property type="evidence" value="ECO:0007669"/>
    <property type="project" value="InterPro"/>
</dbReference>
<dbReference type="PROSITE" id="PS00076">
    <property type="entry name" value="PYRIDINE_REDOX_1"/>
    <property type="match status" value="1"/>
</dbReference>
<evidence type="ECO:0000256" key="13">
    <source>
        <dbReference type="PIRSR" id="PIRSR000350-2"/>
    </source>
</evidence>
<feature type="domain" description="FAD/NAD(P)-binding" evidence="18">
    <location>
        <begin position="6"/>
        <end position="326"/>
    </location>
</feature>
<keyword evidence="8 16" id="KW-0560">Oxidoreductase</keyword>
<evidence type="ECO:0000256" key="9">
    <source>
        <dbReference type="ARBA" id="ARBA00023027"/>
    </source>
</evidence>
<evidence type="ECO:0000313" key="21">
    <source>
        <dbReference type="Proteomes" id="UP000068026"/>
    </source>
</evidence>
<evidence type="ECO:0000256" key="4">
    <source>
        <dbReference type="ARBA" id="ARBA00016961"/>
    </source>
</evidence>
<evidence type="ECO:0000256" key="16">
    <source>
        <dbReference type="RuleBase" id="RU003692"/>
    </source>
</evidence>
<dbReference type="EMBL" id="FQUA01000010">
    <property type="protein sequence ID" value="SHE91086.1"/>
    <property type="molecule type" value="Genomic_DNA"/>
</dbReference>
<reference evidence="22" key="4">
    <citation type="submission" date="2016-11" db="EMBL/GenBank/DDBJ databases">
        <authorList>
            <person name="Jaros S."/>
            <person name="Januszkiewicz K."/>
            <person name="Wedrychowicz H."/>
        </authorList>
    </citation>
    <scope>NUCLEOTIDE SEQUENCE [LARGE SCALE GENOMIC DNA]</scope>
    <source>
        <strain evidence="22">DSM 1682</strain>
    </source>
</reference>
<dbReference type="NCBIfam" id="TIGR01350">
    <property type="entry name" value="lipoamide_DH"/>
    <property type="match status" value="1"/>
</dbReference>
<feature type="binding site" evidence="14">
    <location>
        <position position="311"/>
    </location>
    <ligand>
        <name>FAD</name>
        <dbReference type="ChEBI" id="CHEBI:57692"/>
    </ligand>
</feature>
<feature type="binding site" evidence="14">
    <location>
        <position position="271"/>
    </location>
    <ligand>
        <name>NAD(+)</name>
        <dbReference type="ChEBI" id="CHEBI:57540"/>
    </ligand>
</feature>
<feature type="binding site" evidence="14">
    <location>
        <position position="204"/>
    </location>
    <ligand>
        <name>NAD(+)</name>
        <dbReference type="ChEBI" id="CHEBI:57540"/>
    </ligand>
</feature>
<dbReference type="Proteomes" id="UP000068026">
    <property type="component" value="Chromosome"/>
</dbReference>
<feature type="binding site" evidence="14">
    <location>
        <begin position="317"/>
        <end position="320"/>
    </location>
    <ligand>
        <name>FAD</name>
        <dbReference type="ChEBI" id="CHEBI:57692"/>
    </ligand>
</feature>
<keyword evidence="9 14" id="KW-0520">NAD</keyword>
<dbReference type="InterPro" id="IPR036188">
    <property type="entry name" value="FAD/NAD-bd_sf"/>
</dbReference>
<reference evidence="20" key="3">
    <citation type="submission" date="2016-11" db="EMBL/GenBank/DDBJ databases">
        <authorList>
            <person name="Varghese N."/>
            <person name="Submissions S."/>
        </authorList>
    </citation>
    <scope>NUCLEOTIDE SEQUENCE</scope>
    <source>
        <strain evidence="20">DSM 1682</strain>
    </source>
</reference>
<comment type="miscellaneous">
    <text evidence="16">The active site is a redox-active disulfide bond.</text>
</comment>
<evidence type="ECO:0000256" key="2">
    <source>
        <dbReference type="ARBA" id="ARBA00007532"/>
    </source>
</evidence>
<dbReference type="PRINTS" id="PR00411">
    <property type="entry name" value="PNDRDTASEI"/>
</dbReference>
<evidence type="ECO:0000256" key="12">
    <source>
        <dbReference type="ARBA" id="ARBA00049187"/>
    </source>
</evidence>
<evidence type="ECO:0000259" key="17">
    <source>
        <dbReference type="Pfam" id="PF02852"/>
    </source>
</evidence>
<evidence type="ECO:0000256" key="8">
    <source>
        <dbReference type="ARBA" id="ARBA00023002"/>
    </source>
</evidence>
<feature type="binding site" evidence="14">
    <location>
        <position position="51"/>
    </location>
    <ligand>
        <name>FAD</name>
        <dbReference type="ChEBI" id="CHEBI:57692"/>
    </ligand>
</feature>
<dbReference type="FunFam" id="3.30.390.30:FF:000001">
    <property type="entry name" value="Dihydrolipoyl dehydrogenase"/>
    <property type="match status" value="1"/>
</dbReference>
<dbReference type="RefSeq" id="WP_330383870.1">
    <property type="nucleotide sequence ID" value="NZ_CP014223.1"/>
</dbReference>
<evidence type="ECO:0000256" key="6">
    <source>
        <dbReference type="ARBA" id="ARBA00022630"/>
    </source>
</evidence>
<proteinExistence type="inferred from homology"/>
<dbReference type="Gene3D" id="3.50.50.60">
    <property type="entry name" value="FAD/NAD(P)-binding domain"/>
    <property type="match status" value="2"/>
</dbReference>
<keyword evidence="10" id="KW-1015">Disulfide bond</keyword>
<evidence type="ECO:0000313" key="20">
    <source>
        <dbReference type="EMBL" id="SHE91086.1"/>
    </source>
</evidence>
<dbReference type="InterPro" id="IPR023753">
    <property type="entry name" value="FAD/NAD-binding_dom"/>
</dbReference>
<reference evidence="21" key="2">
    <citation type="submission" date="2016-01" db="EMBL/GenBank/DDBJ databases">
        <authorList>
            <person name="Poehlein A."/>
            <person name="Schlien K."/>
            <person name="Gottschalk G."/>
            <person name="Buckel W."/>
            <person name="Daniel R."/>
        </authorList>
    </citation>
    <scope>NUCLEOTIDE SEQUENCE [LARGE SCALE GENOMIC DNA]</scope>
    <source>
        <strain evidence="21">X2</strain>
    </source>
</reference>
<dbReference type="PIRSF" id="PIRSF000350">
    <property type="entry name" value="Mercury_reductase_MerA"/>
    <property type="match status" value="1"/>
</dbReference>
<keyword evidence="11 16" id="KW-0676">Redox-active center</keyword>
<evidence type="ECO:0000256" key="7">
    <source>
        <dbReference type="ARBA" id="ARBA00022827"/>
    </source>
</evidence>
<organism evidence="20 22">
    <name type="scientific">Anaerotignum propionicum DSM 1682</name>
    <dbReference type="NCBI Taxonomy" id="991789"/>
    <lineage>
        <taxon>Bacteria</taxon>
        <taxon>Bacillati</taxon>
        <taxon>Bacillota</taxon>
        <taxon>Clostridia</taxon>
        <taxon>Lachnospirales</taxon>
        <taxon>Anaerotignaceae</taxon>
        <taxon>Anaerotignum</taxon>
    </lineage>
</organism>
<dbReference type="Pfam" id="PF07992">
    <property type="entry name" value="Pyr_redox_2"/>
    <property type="match status" value="1"/>
</dbReference>
<dbReference type="SUPFAM" id="SSF51905">
    <property type="entry name" value="FAD/NAD(P)-binding domain"/>
    <property type="match status" value="1"/>
</dbReference>
<dbReference type="InterPro" id="IPR001100">
    <property type="entry name" value="Pyr_nuc-diS_OxRdtase"/>
</dbReference>
<evidence type="ECO:0000313" key="19">
    <source>
        <dbReference type="EMBL" id="AMJ40643.1"/>
    </source>
</evidence>
<evidence type="ECO:0000259" key="18">
    <source>
        <dbReference type="Pfam" id="PF07992"/>
    </source>
</evidence>
<protein>
    <recommendedName>
        <fullName evidence="4 16">Dihydrolipoyl dehydrogenase</fullName>
        <ecNumber evidence="3 16">1.8.1.4</ecNumber>
    </recommendedName>
</protein>
<dbReference type="GO" id="GO:0005737">
    <property type="term" value="C:cytoplasm"/>
    <property type="evidence" value="ECO:0007669"/>
    <property type="project" value="UniProtKB-SubCell"/>
</dbReference>
<keyword evidence="5" id="KW-0963">Cytoplasm</keyword>
<feature type="domain" description="Pyridine nucleotide-disulphide oxidoreductase dimerisation" evidence="17">
    <location>
        <begin position="346"/>
        <end position="454"/>
    </location>
</feature>
<dbReference type="InterPro" id="IPR004099">
    <property type="entry name" value="Pyr_nucl-diS_OxRdtase_dimer"/>
</dbReference>
<evidence type="ECO:0000256" key="5">
    <source>
        <dbReference type="ARBA" id="ARBA00022490"/>
    </source>
</evidence>
<comment type="catalytic activity">
    <reaction evidence="12 16">
        <text>N(6)-[(R)-dihydrolipoyl]-L-lysyl-[protein] + NAD(+) = N(6)-[(R)-lipoyl]-L-lysyl-[protein] + NADH + H(+)</text>
        <dbReference type="Rhea" id="RHEA:15045"/>
        <dbReference type="Rhea" id="RHEA-COMP:10474"/>
        <dbReference type="Rhea" id="RHEA-COMP:10475"/>
        <dbReference type="ChEBI" id="CHEBI:15378"/>
        <dbReference type="ChEBI" id="CHEBI:57540"/>
        <dbReference type="ChEBI" id="CHEBI:57945"/>
        <dbReference type="ChEBI" id="CHEBI:83099"/>
        <dbReference type="ChEBI" id="CHEBI:83100"/>
        <dbReference type="EC" id="1.8.1.4"/>
    </reaction>
</comment>
<reference evidence="19 21" key="1">
    <citation type="journal article" date="2016" name="Genome Announc.">
        <title>Complete Genome Sequence of the Amino Acid-Fermenting Clostridium propionicum X2 (DSM 1682).</title>
        <authorList>
            <person name="Poehlein A."/>
            <person name="Schlien K."/>
            <person name="Chowdhury N.P."/>
            <person name="Gottschalk G."/>
            <person name="Buckel W."/>
            <person name="Daniel R."/>
        </authorList>
    </citation>
    <scope>NUCLEOTIDE SEQUENCE [LARGE SCALE GENOMIC DNA]</scope>
    <source>
        <strain evidence="19 21">X2</strain>
    </source>
</reference>
<feature type="binding site" evidence="14">
    <location>
        <begin position="181"/>
        <end position="188"/>
    </location>
    <ligand>
        <name>NAD(+)</name>
        <dbReference type="ChEBI" id="CHEBI:57540"/>
    </ligand>
</feature>
<dbReference type="SUPFAM" id="SSF55424">
    <property type="entry name" value="FAD/NAD-linked reductases, dimerisation (C-terminal) domain"/>
    <property type="match status" value="1"/>
</dbReference>
<comment type="cofactor">
    <cofactor evidence="14 16">
        <name>FAD</name>
        <dbReference type="ChEBI" id="CHEBI:57692"/>
    </cofactor>
    <text evidence="14 16">Binds 1 FAD per subunit.</text>
</comment>
<keyword evidence="14" id="KW-0547">Nucleotide-binding</keyword>
<dbReference type="PRINTS" id="PR00368">
    <property type="entry name" value="FADPNR"/>
</dbReference>
<comment type="subcellular location">
    <subcellularLocation>
        <location evidence="1">Cytoplasm</location>
    </subcellularLocation>
</comment>
<sequence length="467" mass="48644">MAKNISLIVIGGGPGGYVAAIRGAQLGADVTLVEKNRLGGTCLNVGCIPTKALLHAAEIMEEMNHAAEYGIKVKPEGYDWKQVLAKKGAVVNQLVGGVTGLLKANKVKIIEGEASFTGAKTLSIKKKDGKTETLTGDKIIIAAGSIPAIPPIPGVEGNPACIDSTAALSLENPPESLLVIGGGVIGMELATAYNAFGTKVTIVEALPKLLPMMDGELTATLRGLMEKKGIEILTDAKVLSVGKSGDKAEVQVDLKGTEKDFLAEKVLVAVGRRTDTAALQLDKAGIRHDRGKIQVNEFMETSVKDVYAIGDCLGQIMLAHIASAQGEIAAENALGHKAGFDSKTNPSCVYTVPEFAGVGLTEESAKEKGIDYGVGNFPLFANGKALIANGGVGAIKILYGKKFNEILGIHILGPRATDMIGEGALAIGLEATLEEVINTIHAHPTVTEAVREAALAAEKRAIHIPNK</sequence>
<dbReference type="PANTHER" id="PTHR22912:SF217">
    <property type="entry name" value="DIHYDROLIPOYL DEHYDROGENASE"/>
    <property type="match status" value="1"/>
</dbReference>
<keyword evidence="21" id="KW-1185">Reference proteome</keyword>
<feature type="disulfide bond" description="Redox-active" evidence="15">
    <location>
        <begin position="42"/>
        <end position="47"/>
    </location>
</feature>
<dbReference type="Pfam" id="PF02852">
    <property type="entry name" value="Pyr_redox_dim"/>
    <property type="match status" value="1"/>
</dbReference>
<dbReference type="InterPro" id="IPR016156">
    <property type="entry name" value="FAD/NAD-linked_Rdtase_dimer_sf"/>
</dbReference>
<dbReference type="EC" id="1.8.1.4" evidence="3 16"/>
<comment type="similarity">
    <text evidence="2 16">Belongs to the class-I pyridine nucleotide-disulfide oxidoreductase family.</text>
</comment>
<keyword evidence="7 14" id="KW-0274">FAD</keyword>
<dbReference type="GO" id="GO:0006103">
    <property type="term" value="P:2-oxoglutarate metabolic process"/>
    <property type="evidence" value="ECO:0007669"/>
    <property type="project" value="TreeGrafter"/>
</dbReference>
<evidence type="ECO:0000256" key="11">
    <source>
        <dbReference type="ARBA" id="ARBA00023284"/>
    </source>
</evidence>
<accession>A0A0X1U6S7</accession>
<dbReference type="InterPro" id="IPR012999">
    <property type="entry name" value="Pyr_OxRdtase_I_AS"/>
</dbReference>
<dbReference type="GO" id="GO:0004148">
    <property type="term" value="F:dihydrolipoyl dehydrogenase (NADH) activity"/>
    <property type="evidence" value="ECO:0007669"/>
    <property type="project" value="UniProtKB-EC"/>
</dbReference>
<evidence type="ECO:0000256" key="15">
    <source>
        <dbReference type="PIRSR" id="PIRSR000350-4"/>
    </source>
</evidence>
<dbReference type="InterPro" id="IPR050151">
    <property type="entry name" value="Class-I_Pyr_Nuc-Dis_Oxidored"/>
</dbReference>
<dbReference type="Proteomes" id="UP000184204">
    <property type="component" value="Unassembled WGS sequence"/>
</dbReference>
<evidence type="ECO:0000256" key="14">
    <source>
        <dbReference type="PIRSR" id="PIRSR000350-3"/>
    </source>
</evidence>
<name>A0A0X1U6S7_ANAPI</name>
<dbReference type="PANTHER" id="PTHR22912">
    <property type="entry name" value="DISULFIDE OXIDOREDUCTASE"/>
    <property type="match status" value="1"/>
</dbReference>
<dbReference type="Gene3D" id="3.30.390.30">
    <property type="match status" value="1"/>
</dbReference>
<evidence type="ECO:0000256" key="1">
    <source>
        <dbReference type="ARBA" id="ARBA00004496"/>
    </source>
</evidence>
<dbReference type="EMBL" id="CP014223">
    <property type="protein sequence ID" value="AMJ40643.1"/>
    <property type="molecule type" value="Genomic_DNA"/>
</dbReference>